<dbReference type="EMBL" id="CAJNNV010010756">
    <property type="protein sequence ID" value="CAE8598994.1"/>
    <property type="molecule type" value="Genomic_DNA"/>
</dbReference>
<organism evidence="1 2">
    <name type="scientific">Polarella glacialis</name>
    <name type="common">Dinoflagellate</name>
    <dbReference type="NCBI Taxonomy" id="89957"/>
    <lineage>
        <taxon>Eukaryota</taxon>
        <taxon>Sar</taxon>
        <taxon>Alveolata</taxon>
        <taxon>Dinophyceae</taxon>
        <taxon>Suessiales</taxon>
        <taxon>Suessiaceae</taxon>
        <taxon>Polarella</taxon>
    </lineage>
</organism>
<dbReference type="Proteomes" id="UP000654075">
    <property type="component" value="Unassembled WGS sequence"/>
</dbReference>
<dbReference type="InterPro" id="IPR016024">
    <property type="entry name" value="ARM-type_fold"/>
</dbReference>
<accession>A0A813EEN2</accession>
<reference evidence="1" key="1">
    <citation type="submission" date="2021-02" db="EMBL/GenBank/DDBJ databases">
        <authorList>
            <person name="Dougan E. K."/>
            <person name="Rhodes N."/>
            <person name="Thang M."/>
            <person name="Chan C."/>
        </authorList>
    </citation>
    <scope>NUCLEOTIDE SEQUENCE</scope>
</reference>
<comment type="caution">
    <text evidence="1">The sequence shown here is derived from an EMBL/GenBank/DDBJ whole genome shotgun (WGS) entry which is preliminary data.</text>
</comment>
<proteinExistence type="predicted"/>
<name>A0A813EEN2_POLGL</name>
<gene>
    <name evidence="1" type="ORF">PGLA1383_LOCUS17376</name>
</gene>
<dbReference type="SUPFAM" id="SSF48371">
    <property type="entry name" value="ARM repeat"/>
    <property type="match status" value="1"/>
</dbReference>
<protein>
    <submittedName>
        <fullName evidence="1">Uncharacterized protein</fullName>
    </submittedName>
</protein>
<evidence type="ECO:0000313" key="2">
    <source>
        <dbReference type="Proteomes" id="UP000654075"/>
    </source>
</evidence>
<evidence type="ECO:0000313" key="1">
    <source>
        <dbReference type="EMBL" id="CAE8598994.1"/>
    </source>
</evidence>
<sequence length="171" mass="18325">MAVEHLYHKAIEDRDVQWIVAEMRRDAGMSEPIQQWGCDALFRVVQHNPPAAKEIVSCGGIEVVAAAMNRHPGSVEVQNEACTAIWRVVREGGFPAAKAVVEQGGLEALNLVLKTHPDGSAPNEAAMLALGCLADHGLVSFGKSRQEEALEQIQSKGKAFAQVFVVAESGA</sequence>
<dbReference type="OMA" id="GCDALFR"/>
<keyword evidence="2" id="KW-1185">Reference proteome</keyword>
<dbReference type="OrthoDB" id="441731at2759"/>
<dbReference type="AlphaFoldDB" id="A0A813EEN2"/>
<dbReference type="InterPro" id="IPR011989">
    <property type="entry name" value="ARM-like"/>
</dbReference>
<dbReference type="Gene3D" id="1.25.10.10">
    <property type="entry name" value="Leucine-rich Repeat Variant"/>
    <property type="match status" value="1"/>
</dbReference>